<reference evidence="4" key="1">
    <citation type="journal article" date="2012" name="J. Bacteriol.">
        <title>Genome sequence of the haloalkaliphilic methanotrophic bacterium Methylomicrobium alcaliphilum 20Z.</title>
        <authorList>
            <person name="Vuilleumier S."/>
            <person name="Khmelenina V.N."/>
            <person name="Bringel F."/>
            <person name="Reshetnikov A.S."/>
            <person name="Lajus A."/>
            <person name="Mangenot S."/>
            <person name="Rouy Z."/>
            <person name="Op den Camp H.J."/>
            <person name="Jetten M.S."/>
            <person name="Dispirito A.A."/>
            <person name="Dunfield P."/>
            <person name="Klotz M.G."/>
            <person name="Semrau J.D."/>
            <person name="Stein L.Y."/>
            <person name="Barbe V."/>
            <person name="Medigue C."/>
            <person name="Trotsenko Y.A."/>
            <person name="Kalyuzhnaya M.G."/>
        </authorList>
    </citation>
    <scope>NUCLEOTIDE SEQUENCE [LARGE SCALE GENOMIC DNA]</scope>
    <source>
        <strain evidence="4">DSM 19304 / NCIMB 14124 / VKM B-2133 / 20Z</strain>
    </source>
</reference>
<evidence type="ECO:0000313" key="4">
    <source>
        <dbReference type="Proteomes" id="UP000008315"/>
    </source>
</evidence>
<dbReference type="STRING" id="1091494.MEALZ_1063"/>
<dbReference type="Pfam" id="PF05016">
    <property type="entry name" value="ParE_toxin"/>
    <property type="match status" value="1"/>
</dbReference>
<dbReference type="InterPro" id="IPR007712">
    <property type="entry name" value="RelE/ParE_toxin"/>
</dbReference>
<sequence>MTWKIEFDPAAERELAKLDKAVARRILKFLTERLAPSDNPRSLGAPLAGSKLGEFWKYRIGKYRVIASIEDRIMTVLVLKVDKRSDVYKQK</sequence>
<evidence type="ECO:0000313" key="3">
    <source>
        <dbReference type="EMBL" id="CCE22757.1"/>
    </source>
</evidence>
<keyword evidence="2" id="KW-1277">Toxin-antitoxin system</keyword>
<dbReference type="PATRIC" id="fig|271065.3.peg.1091"/>
<dbReference type="EMBL" id="FO082060">
    <property type="protein sequence ID" value="CCE22757.1"/>
    <property type="molecule type" value="Genomic_DNA"/>
</dbReference>
<dbReference type="Gene3D" id="3.30.2310.20">
    <property type="entry name" value="RelE-like"/>
    <property type="match status" value="1"/>
</dbReference>
<proteinExistence type="inferred from homology"/>
<name>G4ST47_META2</name>
<protein>
    <submittedName>
        <fullName evidence="3">RelE-like toxin, toxin-antitoxin system</fullName>
    </submittedName>
</protein>
<dbReference type="AlphaFoldDB" id="G4ST47"/>
<dbReference type="InterPro" id="IPR035093">
    <property type="entry name" value="RelE/ParE_toxin_dom_sf"/>
</dbReference>
<dbReference type="PANTHER" id="PTHR35601:SF1">
    <property type="entry name" value="TOXIN RELE"/>
    <property type="match status" value="1"/>
</dbReference>
<accession>G4ST47</accession>
<comment type="similarity">
    <text evidence="1">Belongs to the RelE toxin family.</text>
</comment>
<dbReference type="PANTHER" id="PTHR35601">
    <property type="entry name" value="TOXIN RELE"/>
    <property type="match status" value="1"/>
</dbReference>
<gene>
    <name evidence="3" type="ordered locus">MEALZ_1063</name>
</gene>
<dbReference type="Proteomes" id="UP000008315">
    <property type="component" value="Chromosome"/>
</dbReference>
<dbReference type="HOGENOM" id="CLU_155761_1_1_6"/>
<evidence type="ECO:0000256" key="2">
    <source>
        <dbReference type="ARBA" id="ARBA00022649"/>
    </source>
</evidence>
<keyword evidence="4" id="KW-1185">Reference proteome</keyword>
<evidence type="ECO:0000256" key="1">
    <source>
        <dbReference type="ARBA" id="ARBA00006226"/>
    </source>
</evidence>
<dbReference type="SUPFAM" id="SSF143011">
    <property type="entry name" value="RelE-like"/>
    <property type="match status" value="1"/>
</dbReference>
<dbReference type="KEGG" id="mah:MEALZ_1063"/>
<organism evidence="3 4">
    <name type="scientific">Methylotuvimicrobium alcaliphilum (strain DSM 19304 / NCIMB 14124 / VKM B-2133 / 20Z)</name>
    <name type="common">Methylomicrobium alcaliphilum</name>
    <dbReference type="NCBI Taxonomy" id="1091494"/>
    <lineage>
        <taxon>Bacteria</taxon>
        <taxon>Pseudomonadati</taxon>
        <taxon>Pseudomonadota</taxon>
        <taxon>Gammaproteobacteria</taxon>
        <taxon>Methylococcales</taxon>
        <taxon>Methylococcaceae</taxon>
        <taxon>Methylotuvimicrobium</taxon>
    </lineage>
</organism>
<dbReference type="RefSeq" id="WP_014147556.1">
    <property type="nucleotide sequence ID" value="NC_016112.1"/>
</dbReference>